<dbReference type="EMBL" id="DS989842">
    <property type="protein sequence ID" value="EDX78320.1"/>
    <property type="molecule type" value="Genomic_DNA"/>
</dbReference>
<dbReference type="eggNOG" id="ENOG502Z8MI">
    <property type="taxonomic scope" value="Bacteria"/>
</dbReference>
<accession>B4VJ76</accession>
<sequence length="199" mass="23470">MSAPSLYWTLIRLDPIAGCKREVIPAAKTFCQTQFPQFVYEGNVPDKPIQRQLIQWSRGEESTDYPEFSTLAQLCLRCFVSRQIELKQHRELNRFLLEQGVYLISDWAILNDTTPNQLSRIYRDFHHLTDREIQQARILLRSYHSIYRRDRNVSQLPDFRTNLVKCGSIPSLTFLFHLHRFITGLVYSFILPVLSCYLV</sequence>
<organism evidence="1 2">
    <name type="scientific">Coleofasciculus chthonoplastes PCC 7420</name>
    <dbReference type="NCBI Taxonomy" id="118168"/>
    <lineage>
        <taxon>Bacteria</taxon>
        <taxon>Bacillati</taxon>
        <taxon>Cyanobacteriota</taxon>
        <taxon>Cyanophyceae</taxon>
        <taxon>Coleofasciculales</taxon>
        <taxon>Coleofasciculaceae</taxon>
        <taxon>Coleofasciculus</taxon>
    </lineage>
</organism>
<protein>
    <submittedName>
        <fullName evidence="1">Uncharacterized protein</fullName>
    </submittedName>
</protein>
<gene>
    <name evidence="1" type="ORF">MC7420_8058</name>
</gene>
<dbReference type="Proteomes" id="UP000003835">
    <property type="component" value="Unassembled WGS sequence"/>
</dbReference>
<dbReference type="HOGENOM" id="CLU_1370132_0_0_3"/>
<dbReference type="RefSeq" id="WP_006098753.1">
    <property type="nucleotide sequence ID" value="NZ_DS989842.1"/>
</dbReference>
<keyword evidence="2" id="KW-1185">Reference proteome</keyword>
<dbReference type="AlphaFoldDB" id="B4VJ76"/>
<name>B4VJ76_9CYAN</name>
<dbReference type="OrthoDB" id="539713at2"/>
<reference evidence="1 2" key="1">
    <citation type="submission" date="2008-07" db="EMBL/GenBank/DDBJ databases">
        <authorList>
            <person name="Tandeau de Marsac N."/>
            <person name="Ferriera S."/>
            <person name="Johnson J."/>
            <person name="Kravitz S."/>
            <person name="Beeson K."/>
            <person name="Sutton G."/>
            <person name="Rogers Y.-H."/>
            <person name="Friedman R."/>
            <person name="Frazier M."/>
            <person name="Venter J.C."/>
        </authorList>
    </citation>
    <scope>NUCLEOTIDE SEQUENCE [LARGE SCALE GENOMIC DNA]</scope>
    <source>
        <strain evidence="1 2">PCC 7420</strain>
    </source>
</reference>
<evidence type="ECO:0000313" key="2">
    <source>
        <dbReference type="Proteomes" id="UP000003835"/>
    </source>
</evidence>
<proteinExistence type="predicted"/>
<evidence type="ECO:0000313" key="1">
    <source>
        <dbReference type="EMBL" id="EDX78320.1"/>
    </source>
</evidence>